<organism evidence="3 4">
    <name type="scientific">Biomphalaria glabrata</name>
    <name type="common">Bloodfluke planorb</name>
    <name type="synonym">Freshwater snail</name>
    <dbReference type="NCBI Taxonomy" id="6526"/>
    <lineage>
        <taxon>Eukaryota</taxon>
        <taxon>Metazoa</taxon>
        <taxon>Spiralia</taxon>
        <taxon>Lophotrochozoa</taxon>
        <taxon>Mollusca</taxon>
        <taxon>Gastropoda</taxon>
        <taxon>Heterobranchia</taxon>
        <taxon>Euthyneura</taxon>
        <taxon>Panpulmonata</taxon>
        <taxon>Hygrophila</taxon>
        <taxon>Lymnaeoidea</taxon>
        <taxon>Planorbidae</taxon>
        <taxon>Biomphalaria</taxon>
    </lineage>
</organism>
<name>A0A2C9LRK4_BIOGL</name>
<keyword evidence="2" id="KW-1133">Transmembrane helix</keyword>
<keyword evidence="2" id="KW-0812">Transmembrane</keyword>
<evidence type="ECO:0000313" key="4">
    <source>
        <dbReference type="Proteomes" id="UP000076420"/>
    </source>
</evidence>
<feature type="transmembrane region" description="Helical" evidence="2">
    <location>
        <begin position="70"/>
        <end position="93"/>
    </location>
</feature>
<dbReference type="Proteomes" id="UP000076420">
    <property type="component" value="Unassembled WGS sequence"/>
</dbReference>
<evidence type="ECO:0000313" key="3">
    <source>
        <dbReference type="EnsemblMetazoa" id="BGLB034006-PC"/>
    </source>
</evidence>
<gene>
    <name evidence="3" type="primary">106056862</name>
</gene>
<sequence length="257" mass="28692">MCTPGVNNKGNKSTKNALCNIFIESRLKCRLCLHQSTLLVTDGCVSKLQEISPNLVRNPALENWNWCTTFLLIIILLTIITLFLIASCFAVVYSRGEDHHRRPLPRSGQPAPVFFSEAPYFYLSVADAWAEQDMVTLEGRYQWMPLNPAPMGYTAYQMMGPVALSEYQTTLSARDWDLFFTRWIPPALITVCLPDDRNGPEIEEVDKFGAGDKPDDSCKDHVTGETCASKEGKGDLLFTDNKFSQGASIPEPATIDT</sequence>
<dbReference type="EnsemblMetazoa" id="BGLB034006-RC">
    <property type="protein sequence ID" value="BGLB034006-PC"/>
    <property type="gene ID" value="BGLB034006"/>
</dbReference>
<evidence type="ECO:0000256" key="1">
    <source>
        <dbReference type="SAM" id="MobiDB-lite"/>
    </source>
</evidence>
<accession>A0A2C9LRK4</accession>
<dbReference type="OrthoDB" id="6065510at2759"/>
<dbReference type="AlphaFoldDB" id="A0A2C9LRK4"/>
<dbReference type="VEuPathDB" id="VectorBase:BGLAX_051447"/>
<protein>
    <submittedName>
        <fullName evidence="3">Uncharacterized protein</fullName>
    </submittedName>
</protein>
<feature type="region of interest" description="Disordered" evidence="1">
    <location>
        <begin position="205"/>
        <end position="233"/>
    </location>
</feature>
<reference evidence="3" key="1">
    <citation type="submission" date="2020-05" db="UniProtKB">
        <authorList>
            <consortium name="EnsemblMetazoa"/>
        </authorList>
    </citation>
    <scope>IDENTIFICATION</scope>
    <source>
        <strain evidence="3">BB02</strain>
    </source>
</reference>
<keyword evidence="2" id="KW-0472">Membrane</keyword>
<dbReference type="KEGG" id="bgt:106056862"/>
<proteinExistence type="predicted"/>
<evidence type="ECO:0000256" key="2">
    <source>
        <dbReference type="SAM" id="Phobius"/>
    </source>
</evidence>
<dbReference type="VEuPathDB" id="VectorBase:BGLB034006"/>